<keyword evidence="4" id="KW-1185">Reference proteome</keyword>
<feature type="region of interest" description="Disordered" evidence="1">
    <location>
        <begin position="52"/>
        <end position="117"/>
    </location>
</feature>
<evidence type="ECO:0000313" key="4">
    <source>
        <dbReference type="Proteomes" id="UP001294412"/>
    </source>
</evidence>
<organism evidence="3 4">
    <name type="scientific">Fulvimarina uroteuthidis</name>
    <dbReference type="NCBI Taxonomy" id="3098149"/>
    <lineage>
        <taxon>Bacteria</taxon>
        <taxon>Pseudomonadati</taxon>
        <taxon>Pseudomonadota</taxon>
        <taxon>Alphaproteobacteria</taxon>
        <taxon>Hyphomicrobiales</taxon>
        <taxon>Aurantimonadaceae</taxon>
        <taxon>Fulvimarina</taxon>
    </lineage>
</organism>
<feature type="compositionally biased region" description="Polar residues" evidence="1">
    <location>
        <begin position="92"/>
        <end position="111"/>
    </location>
</feature>
<name>A0ABU5HWT9_9HYPH</name>
<sequence>MASTFTGFSRIAALALVTAGLAAPSAHAQGAADMQAPDGEVVYETNGQFPTTARDEFSGLPGVDLSDGAGKVRVQGPGGLQNNVGAIGMAAPSTSSANPLPLQNDTATTGGSIAVRR</sequence>
<keyword evidence="2" id="KW-0732">Signal</keyword>
<dbReference type="RefSeq" id="WP_322184673.1">
    <property type="nucleotide sequence ID" value="NZ_JAXLPB010000001.1"/>
</dbReference>
<accession>A0ABU5HWT9</accession>
<evidence type="ECO:0000256" key="2">
    <source>
        <dbReference type="SAM" id="SignalP"/>
    </source>
</evidence>
<evidence type="ECO:0000256" key="1">
    <source>
        <dbReference type="SAM" id="MobiDB-lite"/>
    </source>
</evidence>
<reference evidence="3 4" key="1">
    <citation type="submission" date="2023-12" db="EMBL/GenBank/DDBJ databases">
        <title>Description of Novel Strain Fulvimarina sp. 2208YS6-2-32 isolated from Uroteuthis (Photololigo) edulis.</title>
        <authorList>
            <person name="Park J.-S."/>
        </authorList>
    </citation>
    <scope>NUCLEOTIDE SEQUENCE [LARGE SCALE GENOMIC DNA]</scope>
    <source>
        <strain evidence="3 4">2208YS6-2-32</strain>
    </source>
</reference>
<gene>
    <name evidence="3" type="ORF">U0C82_00150</name>
</gene>
<comment type="caution">
    <text evidence="3">The sequence shown here is derived from an EMBL/GenBank/DDBJ whole genome shotgun (WGS) entry which is preliminary data.</text>
</comment>
<feature type="chain" id="PRO_5047455720" evidence="2">
    <location>
        <begin position="29"/>
        <end position="117"/>
    </location>
</feature>
<dbReference type="EMBL" id="JAXLPB010000001">
    <property type="protein sequence ID" value="MDY8107557.1"/>
    <property type="molecule type" value="Genomic_DNA"/>
</dbReference>
<evidence type="ECO:0000313" key="3">
    <source>
        <dbReference type="EMBL" id="MDY8107557.1"/>
    </source>
</evidence>
<feature type="signal peptide" evidence="2">
    <location>
        <begin position="1"/>
        <end position="28"/>
    </location>
</feature>
<dbReference type="Proteomes" id="UP001294412">
    <property type="component" value="Unassembled WGS sequence"/>
</dbReference>
<proteinExistence type="predicted"/>
<protein>
    <submittedName>
        <fullName evidence="3">Uncharacterized protein</fullName>
    </submittedName>
</protein>